<dbReference type="GO" id="GO:0043565">
    <property type="term" value="F:sequence-specific DNA binding"/>
    <property type="evidence" value="ECO:0007669"/>
    <property type="project" value="InterPro"/>
</dbReference>
<dbReference type="KEGG" id="salh:HMF8227_00935"/>
<feature type="transmembrane region" description="Helical" evidence="4">
    <location>
        <begin position="138"/>
        <end position="168"/>
    </location>
</feature>
<dbReference type="InterPro" id="IPR009057">
    <property type="entry name" value="Homeodomain-like_sf"/>
</dbReference>
<dbReference type="PROSITE" id="PS01124">
    <property type="entry name" value="HTH_ARAC_FAMILY_2"/>
    <property type="match status" value="1"/>
</dbReference>
<protein>
    <submittedName>
        <fullName evidence="6">Putative transcriptional regulator LumQ</fullName>
    </submittedName>
</protein>
<evidence type="ECO:0000256" key="4">
    <source>
        <dbReference type="SAM" id="Phobius"/>
    </source>
</evidence>
<evidence type="ECO:0000256" key="1">
    <source>
        <dbReference type="ARBA" id="ARBA00023015"/>
    </source>
</evidence>
<dbReference type="Gene3D" id="1.10.10.60">
    <property type="entry name" value="Homeodomain-like"/>
    <property type="match status" value="2"/>
</dbReference>
<feature type="transmembrane region" description="Helical" evidence="4">
    <location>
        <begin position="35"/>
        <end position="55"/>
    </location>
</feature>
<keyword evidence="4" id="KW-1133">Transmembrane helix</keyword>
<evidence type="ECO:0000313" key="6">
    <source>
        <dbReference type="EMBL" id="AWL11430.1"/>
    </source>
</evidence>
<evidence type="ECO:0000313" key="7">
    <source>
        <dbReference type="Proteomes" id="UP000245728"/>
    </source>
</evidence>
<keyword evidence="7" id="KW-1185">Reference proteome</keyword>
<dbReference type="InterPro" id="IPR018060">
    <property type="entry name" value="HTH_AraC"/>
</dbReference>
<dbReference type="InterPro" id="IPR020449">
    <property type="entry name" value="Tscrpt_reg_AraC-type_HTH"/>
</dbReference>
<feature type="transmembrane region" description="Helical" evidence="4">
    <location>
        <begin position="61"/>
        <end position="84"/>
    </location>
</feature>
<dbReference type="GO" id="GO:0003700">
    <property type="term" value="F:DNA-binding transcription factor activity"/>
    <property type="evidence" value="ECO:0007669"/>
    <property type="project" value="InterPro"/>
</dbReference>
<name>A0A2S2E2E4_9ALTE</name>
<dbReference type="Proteomes" id="UP000245728">
    <property type="component" value="Chromosome"/>
</dbReference>
<dbReference type="SMART" id="SM00342">
    <property type="entry name" value="HTH_ARAC"/>
    <property type="match status" value="1"/>
</dbReference>
<gene>
    <name evidence="6" type="ORF">HMF8227_00935</name>
</gene>
<keyword evidence="3" id="KW-0804">Transcription</keyword>
<dbReference type="AlphaFoldDB" id="A0A2S2E2E4"/>
<dbReference type="Pfam" id="PF12833">
    <property type="entry name" value="HTH_18"/>
    <property type="match status" value="1"/>
</dbReference>
<accession>A0A2S2E2E4</accession>
<sequence>MSIALVPTVLYSGMMGVVVSGLVRTFSTPKHKQTAYLSGLLILLLIHIIGELYIYSGVYQYAPAIAGFQLPVRMLMGPALYFYACMAMYPATKHSVKSYLTVLLGPIAVILSMIPFMFSITPEQKLALADPITRDPDLWQIAISMCLFTAVAFIVFTFAYLIATFRLHAKHRNQLMEKYSAIEQRAMDWLRVILILWGLVWFFYAANYAATFIGVKFFALDTLLPLFEFLVLVSFTHLALKQLELGASEEVIRLTVQEREAVLPDEKMQEIAVKLTDAMTGKQLYKEEDLSLNRLSAVISVSENYISETLSQFMKTNFFQFVNRYRVEEAKDLLANTDMLVSSIAYEVGFKSKSTFNSAFKKIVGVTPTGFRKPG</sequence>
<evidence type="ECO:0000256" key="2">
    <source>
        <dbReference type="ARBA" id="ARBA00023125"/>
    </source>
</evidence>
<dbReference type="RefSeq" id="WP_239421203.1">
    <property type="nucleotide sequence ID" value="NZ_CP029347.1"/>
</dbReference>
<dbReference type="PRINTS" id="PR00032">
    <property type="entry name" value="HTHARAC"/>
</dbReference>
<keyword evidence="4" id="KW-0472">Membrane</keyword>
<reference evidence="6 7" key="1">
    <citation type="submission" date="2018-05" db="EMBL/GenBank/DDBJ databases">
        <title>Salinimonas sp. HMF8227 Genome sequencing and assembly.</title>
        <authorList>
            <person name="Kang H."/>
            <person name="Kang J."/>
            <person name="Cha I."/>
            <person name="Kim H."/>
            <person name="Joh K."/>
        </authorList>
    </citation>
    <scope>NUCLEOTIDE SEQUENCE [LARGE SCALE GENOMIC DNA]</scope>
    <source>
        <strain evidence="6 7">HMF8227</strain>
    </source>
</reference>
<dbReference type="PANTHER" id="PTHR43280:SF29">
    <property type="entry name" value="ARAC-FAMILY TRANSCRIPTIONAL REGULATOR"/>
    <property type="match status" value="1"/>
</dbReference>
<evidence type="ECO:0000256" key="3">
    <source>
        <dbReference type="ARBA" id="ARBA00023163"/>
    </source>
</evidence>
<dbReference type="EMBL" id="CP029347">
    <property type="protein sequence ID" value="AWL11430.1"/>
    <property type="molecule type" value="Genomic_DNA"/>
</dbReference>
<evidence type="ECO:0000259" key="5">
    <source>
        <dbReference type="PROSITE" id="PS01124"/>
    </source>
</evidence>
<dbReference type="InterPro" id="IPR018062">
    <property type="entry name" value="HTH_AraC-typ_CS"/>
</dbReference>
<feature type="domain" description="HTH araC/xylS-type" evidence="5">
    <location>
        <begin position="269"/>
        <end position="374"/>
    </location>
</feature>
<organism evidence="6 7">
    <name type="scientific">Saliniradius amylolyticus</name>
    <dbReference type="NCBI Taxonomy" id="2183582"/>
    <lineage>
        <taxon>Bacteria</taxon>
        <taxon>Pseudomonadati</taxon>
        <taxon>Pseudomonadota</taxon>
        <taxon>Gammaproteobacteria</taxon>
        <taxon>Alteromonadales</taxon>
        <taxon>Alteromonadaceae</taxon>
        <taxon>Saliniradius</taxon>
    </lineage>
</organism>
<dbReference type="PROSITE" id="PS00041">
    <property type="entry name" value="HTH_ARAC_FAMILY_1"/>
    <property type="match status" value="1"/>
</dbReference>
<keyword evidence="1" id="KW-0805">Transcription regulation</keyword>
<dbReference type="PANTHER" id="PTHR43280">
    <property type="entry name" value="ARAC-FAMILY TRANSCRIPTIONAL REGULATOR"/>
    <property type="match status" value="1"/>
</dbReference>
<feature type="transmembrane region" description="Helical" evidence="4">
    <location>
        <begin position="189"/>
        <end position="210"/>
    </location>
</feature>
<keyword evidence="4" id="KW-0812">Transmembrane</keyword>
<keyword evidence="2" id="KW-0238">DNA-binding</keyword>
<dbReference type="SUPFAM" id="SSF46689">
    <property type="entry name" value="Homeodomain-like"/>
    <property type="match status" value="1"/>
</dbReference>
<proteinExistence type="predicted"/>
<feature type="transmembrane region" description="Helical" evidence="4">
    <location>
        <begin position="96"/>
        <end position="118"/>
    </location>
</feature>
<feature type="transmembrane region" description="Helical" evidence="4">
    <location>
        <begin position="6"/>
        <end position="23"/>
    </location>
</feature>